<dbReference type="Gene3D" id="3.40.50.300">
    <property type="entry name" value="P-loop containing nucleotide triphosphate hydrolases"/>
    <property type="match status" value="1"/>
</dbReference>
<keyword evidence="2" id="KW-0813">Transport</keyword>
<accession>X1DS82</accession>
<evidence type="ECO:0000259" key="5">
    <source>
        <dbReference type="Pfam" id="PF00005"/>
    </source>
</evidence>
<dbReference type="Pfam" id="PF00005">
    <property type="entry name" value="ABC_tran"/>
    <property type="match status" value="1"/>
</dbReference>
<feature type="domain" description="ABC transporter" evidence="5">
    <location>
        <begin position="32"/>
        <end position="149"/>
    </location>
</feature>
<dbReference type="GO" id="GO:0016887">
    <property type="term" value="F:ATP hydrolysis activity"/>
    <property type="evidence" value="ECO:0007669"/>
    <property type="project" value="InterPro"/>
</dbReference>
<dbReference type="SUPFAM" id="SSF52540">
    <property type="entry name" value="P-loop containing nucleoside triphosphate hydrolases"/>
    <property type="match status" value="1"/>
</dbReference>
<keyword evidence="4" id="KW-0067">ATP-binding</keyword>
<protein>
    <recommendedName>
        <fullName evidence="5">ABC transporter domain-containing protein</fullName>
    </recommendedName>
</protein>
<dbReference type="GO" id="GO:0005524">
    <property type="term" value="F:ATP binding"/>
    <property type="evidence" value="ECO:0007669"/>
    <property type="project" value="UniProtKB-KW"/>
</dbReference>
<dbReference type="PANTHER" id="PTHR43776:SF7">
    <property type="entry name" value="D,D-DIPEPTIDE TRANSPORT ATP-BINDING PROTEIN DDPF-RELATED"/>
    <property type="match status" value="1"/>
</dbReference>
<name>X1DS82_9ZZZZ</name>
<reference evidence="6" key="1">
    <citation type="journal article" date="2014" name="Front. Microbiol.">
        <title>High frequency of phylogenetically diverse reductive dehalogenase-homologous genes in deep subseafloor sedimentary metagenomes.</title>
        <authorList>
            <person name="Kawai M."/>
            <person name="Futagami T."/>
            <person name="Toyoda A."/>
            <person name="Takaki Y."/>
            <person name="Nishi S."/>
            <person name="Hori S."/>
            <person name="Arai W."/>
            <person name="Tsubouchi T."/>
            <person name="Morono Y."/>
            <person name="Uchiyama I."/>
            <person name="Ito T."/>
            <person name="Fujiyama A."/>
            <person name="Inagaki F."/>
            <person name="Takami H."/>
        </authorList>
    </citation>
    <scope>NUCLEOTIDE SEQUENCE</scope>
    <source>
        <strain evidence="6">Expedition CK06-06</strain>
    </source>
</reference>
<dbReference type="AlphaFoldDB" id="X1DS82"/>
<dbReference type="InterPro" id="IPR050319">
    <property type="entry name" value="ABC_transp_ATP-bind"/>
</dbReference>
<evidence type="ECO:0000256" key="2">
    <source>
        <dbReference type="ARBA" id="ARBA00022448"/>
    </source>
</evidence>
<comment type="caution">
    <text evidence="6">The sequence shown here is derived from an EMBL/GenBank/DDBJ whole genome shotgun (WGS) entry which is preliminary data.</text>
</comment>
<evidence type="ECO:0000313" key="6">
    <source>
        <dbReference type="EMBL" id="GAG99266.1"/>
    </source>
</evidence>
<gene>
    <name evidence="6" type="ORF">S01H4_43481</name>
</gene>
<evidence type="ECO:0000256" key="1">
    <source>
        <dbReference type="ARBA" id="ARBA00005417"/>
    </source>
</evidence>
<evidence type="ECO:0000256" key="3">
    <source>
        <dbReference type="ARBA" id="ARBA00022741"/>
    </source>
</evidence>
<dbReference type="InterPro" id="IPR027417">
    <property type="entry name" value="P-loop_NTPase"/>
</dbReference>
<sequence length="174" mass="19603">MGVLVETRNLKTHFPILKGVLRRPAGAVRAVDGINLTIGKGQWMGLVGESGCGKTTLGKTLLRLLSPTSGHIYFDVPDETKDEMDLLEESAANPTKLQALRRRYDLATYLSKQLKAIRRRMQLVHQDPYTSLNPRMRIKDIVAEPLAIHKLMPRKQIRDRVSSDGMITPDYALR</sequence>
<proteinExistence type="inferred from homology"/>
<dbReference type="PANTHER" id="PTHR43776">
    <property type="entry name" value="TRANSPORT ATP-BINDING PROTEIN"/>
    <property type="match status" value="1"/>
</dbReference>
<organism evidence="6">
    <name type="scientific">marine sediment metagenome</name>
    <dbReference type="NCBI Taxonomy" id="412755"/>
    <lineage>
        <taxon>unclassified sequences</taxon>
        <taxon>metagenomes</taxon>
        <taxon>ecological metagenomes</taxon>
    </lineage>
</organism>
<dbReference type="EMBL" id="BART01023993">
    <property type="protein sequence ID" value="GAG99266.1"/>
    <property type="molecule type" value="Genomic_DNA"/>
</dbReference>
<dbReference type="InterPro" id="IPR003439">
    <property type="entry name" value="ABC_transporter-like_ATP-bd"/>
</dbReference>
<keyword evidence="3" id="KW-0547">Nucleotide-binding</keyword>
<comment type="similarity">
    <text evidence="1">Belongs to the ABC transporter superfamily.</text>
</comment>
<evidence type="ECO:0000256" key="4">
    <source>
        <dbReference type="ARBA" id="ARBA00022840"/>
    </source>
</evidence>